<keyword evidence="3" id="KW-1185">Reference proteome</keyword>
<evidence type="ECO:0000259" key="1">
    <source>
        <dbReference type="Pfam" id="PF01037"/>
    </source>
</evidence>
<feature type="domain" description="Transcription regulator AsnC/Lrp ligand binding" evidence="1">
    <location>
        <begin position="65"/>
        <end position="138"/>
    </location>
</feature>
<accession>A0A1I5X5N9</accession>
<gene>
    <name evidence="2" type="ORF">SAMN05444406_12221</name>
</gene>
<dbReference type="InterPro" id="IPR050684">
    <property type="entry name" value="HTH-Siroheme_Decarb"/>
</dbReference>
<dbReference type="Pfam" id="PF01037">
    <property type="entry name" value="AsnC_trans_reg"/>
    <property type="match status" value="1"/>
</dbReference>
<sequence>MVNEILEILNEDSRRTPEEIAVMLGTDVETVKQKIAELEKNKVIVKYNTIVNWDKTDREYVTALIEVKVTPQRDQGFDAIAERIYKFPEVKSVYLMSGDYDLAVMIEGRTMKEVAFFVAEKLSVLDSVLSTATHFVLKKYKVDGVILEDEEKDYRQVIVP</sequence>
<evidence type="ECO:0000313" key="3">
    <source>
        <dbReference type="Proteomes" id="UP000198577"/>
    </source>
</evidence>
<dbReference type="Proteomes" id="UP000198577">
    <property type="component" value="Unassembled WGS sequence"/>
</dbReference>
<dbReference type="OrthoDB" id="66249at2"/>
<dbReference type="InterPro" id="IPR019887">
    <property type="entry name" value="Tscrpt_reg_AsnC/Lrp_C"/>
</dbReference>
<dbReference type="InterPro" id="IPR011008">
    <property type="entry name" value="Dimeric_a/b-barrel"/>
</dbReference>
<dbReference type="InterPro" id="IPR036390">
    <property type="entry name" value="WH_DNA-bd_sf"/>
</dbReference>
<dbReference type="STRING" id="937334.SAMN05444406_12221"/>
<dbReference type="PANTHER" id="PTHR43413">
    <property type="entry name" value="TRANSCRIPTIONAL REGULATOR, ASNC FAMILY"/>
    <property type="match status" value="1"/>
</dbReference>
<dbReference type="SUPFAM" id="SSF46785">
    <property type="entry name" value="Winged helix' DNA-binding domain"/>
    <property type="match status" value="1"/>
</dbReference>
<dbReference type="InterPro" id="IPR019888">
    <property type="entry name" value="Tscrpt_reg_AsnC-like"/>
</dbReference>
<dbReference type="SUPFAM" id="SSF54909">
    <property type="entry name" value="Dimeric alpha+beta barrel"/>
    <property type="match status" value="1"/>
</dbReference>
<dbReference type="Pfam" id="PF13412">
    <property type="entry name" value="HTH_24"/>
    <property type="match status" value="1"/>
</dbReference>
<name>A0A1I5X5N9_9FIRM</name>
<dbReference type="PANTHER" id="PTHR43413:SF7">
    <property type="entry name" value="HTH-TYPE TRANSCRIPTIONAL REGULATOR PTR2"/>
    <property type="match status" value="1"/>
</dbReference>
<dbReference type="InterPro" id="IPR036388">
    <property type="entry name" value="WH-like_DNA-bd_sf"/>
</dbReference>
<dbReference type="SMART" id="SM00344">
    <property type="entry name" value="HTH_ASNC"/>
    <property type="match status" value="1"/>
</dbReference>
<dbReference type="AlphaFoldDB" id="A0A1I5X5N9"/>
<protein>
    <submittedName>
        <fullName evidence="2">Transcriptional regulator, AsnC family</fullName>
    </submittedName>
</protein>
<organism evidence="2 3">
    <name type="scientific">Caldicoprobacter faecalis</name>
    <dbReference type="NCBI Taxonomy" id="937334"/>
    <lineage>
        <taxon>Bacteria</taxon>
        <taxon>Bacillati</taxon>
        <taxon>Bacillota</taxon>
        <taxon>Clostridia</taxon>
        <taxon>Caldicoprobacterales</taxon>
        <taxon>Caldicoprobacteraceae</taxon>
        <taxon>Caldicoprobacter</taxon>
    </lineage>
</organism>
<dbReference type="Gene3D" id="1.10.10.10">
    <property type="entry name" value="Winged helix-like DNA-binding domain superfamily/Winged helix DNA-binding domain"/>
    <property type="match status" value="1"/>
</dbReference>
<dbReference type="RefSeq" id="WP_092282530.1">
    <property type="nucleotide sequence ID" value="NZ_FOXR01000022.1"/>
</dbReference>
<proteinExistence type="predicted"/>
<evidence type="ECO:0000313" key="2">
    <source>
        <dbReference type="EMBL" id="SFQ27315.1"/>
    </source>
</evidence>
<dbReference type="EMBL" id="FOXR01000022">
    <property type="protein sequence ID" value="SFQ27315.1"/>
    <property type="molecule type" value="Genomic_DNA"/>
</dbReference>
<reference evidence="2 3" key="1">
    <citation type="submission" date="2016-10" db="EMBL/GenBank/DDBJ databases">
        <authorList>
            <person name="de Groot N.N."/>
        </authorList>
    </citation>
    <scope>NUCLEOTIDE SEQUENCE [LARGE SCALE GENOMIC DNA]</scope>
    <source>
        <strain evidence="2 3">DSM 20678</strain>
    </source>
</reference>
<dbReference type="Gene3D" id="3.30.70.920">
    <property type="match status" value="1"/>
</dbReference>